<proteinExistence type="predicted"/>
<dbReference type="Proteomes" id="UP000248729">
    <property type="component" value="Unassembled WGS sequence"/>
</dbReference>
<feature type="transmembrane region" description="Helical" evidence="1">
    <location>
        <begin position="85"/>
        <end position="102"/>
    </location>
</feature>
<sequence length="325" mass="35487">MNSVIKQIVAIVRKDLVEAKRDRFFTLLISFLSIAAFISLTSGSIALATDISTYNAAKATLLALGKSLNAIAAPEFYPLKLLRGAVEQIEIIGAILGILIGFRTAMSERGHQTLSIVLVRPVNNITLMAGKTIAGITLIALSLLIVFSVLTATLAYFAAIAMTADDLWRICIVWVLSVTYISTFFVVAMWLTLSFKTPSTALLVSFVLWLMLVLVAPQVGDTLDPDNQVAGGVFKQLHIPKAEQERIKLGYASYETVRNGIETASITKHFERASFAILGIKDTYTNMSIAPILHDKSGDIWGVILSFFITTLIAMSRKLTLKSQQ</sequence>
<feature type="transmembrane region" description="Helical" evidence="1">
    <location>
        <begin position="133"/>
        <end position="161"/>
    </location>
</feature>
<evidence type="ECO:0000256" key="1">
    <source>
        <dbReference type="SAM" id="Phobius"/>
    </source>
</evidence>
<dbReference type="GO" id="GO:0005886">
    <property type="term" value="C:plasma membrane"/>
    <property type="evidence" value="ECO:0007669"/>
    <property type="project" value="UniProtKB-SubCell"/>
</dbReference>
<dbReference type="EMBL" id="QLTR01000038">
    <property type="protein sequence ID" value="RAS57091.1"/>
    <property type="molecule type" value="Genomic_DNA"/>
</dbReference>
<name>A0A329E0Y2_VIBDI</name>
<dbReference type="PANTHER" id="PTHR43471">
    <property type="entry name" value="ABC TRANSPORTER PERMEASE"/>
    <property type="match status" value="1"/>
</dbReference>
<comment type="caution">
    <text evidence="2">The sequence shown here is derived from an EMBL/GenBank/DDBJ whole genome shotgun (WGS) entry which is preliminary data.</text>
</comment>
<feature type="transmembrane region" description="Helical" evidence="1">
    <location>
        <begin position="24"/>
        <end position="48"/>
    </location>
</feature>
<organism evidence="2 3">
    <name type="scientific">Vibrio diazotrophicus</name>
    <dbReference type="NCBI Taxonomy" id="685"/>
    <lineage>
        <taxon>Bacteria</taxon>
        <taxon>Pseudomonadati</taxon>
        <taxon>Pseudomonadota</taxon>
        <taxon>Gammaproteobacteria</taxon>
        <taxon>Vibrionales</taxon>
        <taxon>Vibrionaceae</taxon>
        <taxon>Vibrio</taxon>
    </lineage>
</organism>
<protein>
    <submittedName>
        <fullName evidence="2">ABC-2 type transport system permease protein</fullName>
    </submittedName>
</protein>
<evidence type="ECO:0000313" key="2">
    <source>
        <dbReference type="EMBL" id="RAS57091.1"/>
    </source>
</evidence>
<dbReference type="AlphaFoldDB" id="A0A329E0Y2"/>
<dbReference type="RefSeq" id="WP_112404680.1">
    <property type="nucleotide sequence ID" value="NZ_QLTR01000038.1"/>
</dbReference>
<feature type="transmembrane region" description="Helical" evidence="1">
    <location>
        <begin position="300"/>
        <end position="316"/>
    </location>
</feature>
<accession>A0A329E0Y2</accession>
<keyword evidence="1" id="KW-1133">Transmembrane helix</keyword>
<dbReference type="GO" id="GO:0140359">
    <property type="term" value="F:ABC-type transporter activity"/>
    <property type="evidence" value="ECO:0007669"/>
    <property type="project" value="InterPro"/>
</dbReference>
<keyword evidence="1" id="KW-0812">Transmembrane</keyword>
<feature type="transmembrane region" description="Helical" evidence="1">
    <location>
        <begin position="200"/>
        <end position="219"/>
    </location>
</feature>
<feature type="transmembrane region" description="Helical" evidence="1">
    <location>
        <begin position="167"/>
        <end position="193"/>
    </location>
</feature>
<keyword evidence="1" id="KW-0472">Membrane</keyword>
<evidence type="ECO:0000313" key="3">
    <source>
        <dbReference type="Proteomes" id="UP000248729"/>
    </source>
</evidence>
<dbReference type="PANTHER" id="PTHR43471:SF14">
    <property type="entry name" value="ABC-2 TYPE TRANSPORT SYSTEM PERMEASE PROTEIN"/>
    <property type="match status" value="1"/>
</dbReference>
<dbReference type="Pfam" id="PF12679">
    <property type="entry name" value="ABC2_membrane_2"/>
    <property type="match status" value="1"/>
</dbReference>
<gene>
    <name evidence="2" type="ORF">DET48_13826</name>
</gene>
<reference evidence="2 3" key="1">
    <citation type="submission" date="2018-06" db="EMBL/GenBank/DDBJ databases">
        <title>Freshwater and sediment microbial communities from various areas in North America, analyzing microbe dynamics in response to fracking.</title>
        <authorList>
            <person name="Lamendella R."/>
        </authorList>
    </citation>
    <scope>NUCLEOTIDE SEQUENCE [LARGE SCALE GENOMIC DNA]</scope>
    <source>
        <strain evidence="2 3">99A</strain>
    </source>
</reference>